<dbReference type="EMBL" id="CP016786">
    <property type="protein sequence ID" value="ASW42191.1"/>
    <property type="molecule type" value="Genomic_DNA"/>
</dbReference>
<evidence type="ECO:0000313" key="6">
    <source>
        <dbReference type="EMBL" id="ASW42191.1"/>
    </source>
</evidence>
<dbReference type="PANTHER" id="PTHR46193">
    <property type="entry name" value="6-PHOSPHOGLUCONATE PHOSPHATASE"/>
    <property type="match status" value="1"/>
</dbReference>
<evidence type="ECO:0000313" key="7">
    <source>
        <dbReference type="Proteomes" id="UP000264883"/>
    </source>
</evidence>
<evidence type="ECO:0000256" key="3">
    <source>
        <dbReference type="ARBA" id="ARBA00022723"/>
    </source>
</evidence>
<dbReference type="Proteomes" id="UP000264883">
    <property type="component" value="Chromosome"/>
</dbReference>
<proteinExistence type="inferred from homology"/>
<dbReference type="SFLD" id="SFLDS00003">
    <property type="entry name" value="Haloacid_Dehalogenase"/>
    <property type="match status" value="1"/>
</dbReference>
<dbReference type="Gene3D" id="1.10.150.240">
    <property type="entry name" value="Putative phosphatase, domain 2"/>
    <property type="match status" value="1"/>
</dbReference>
<dbReference type="SUPFAM" id="SSF56784">
    <property type="entry name" value="HAD-like"/>
    <property type="match status" value="1"/>
</dbReference>
<accession>A0A343J9I3</accession>
<organism evidence="6 7">
    <name type="scientific">Clostridium isatidis</name>
    <dbReference type="NCBI Taxonomy" id="182773"/>
    <lineage>
        <taxon>Bacteria</taxon>
        <taxon>Bacillati</taxon>
        <taxon>Bacillota</taxon>
        <taxon>Clostridia</taxon>
        <taxon>Eubacteriales</taxon>
        <taxon>Clostridiaceae</taxon>
        <taxon>Clostridium</taxon>
    </lineage>
</organism>
<keyword evidence="6" id="KW-0378">Hydrolase</keyword>
<dbReference type="InterPro" id="IPR041492">
    <property type="entry name" value="HAD_2"/>
</dbReference>
<dbReference type="PANTHER" id="PTHR46193:SF18">
    <property type="entry name" value="HEXITOL PHOSPHATASE B"/>
    <property type="match status" value="1"/>
</dbReference>
<keyword evidence="4" id="KW-0460">Magnesium</keyword>
<reference evidence="6 7" key="1">
    <citation type="submission" date="2016-08" db="EMBL/GenBank/DDBJ databases">
        <title>Complete Genome Sequence Of The Indigo Reducing Clostridium isatidis DSM15098.</title>
        <authorList>
            <person name="Little G.T."/>
            <person name="Minton N.P."/>
        </authorList>
    </citation>
    <scope>NUCLEOTIDE SEQUENCE [LARGE SCALE GENOMIC DNA]</scope>
    <source>
        <strain evidence="6 7">DSM 15098</strain>
    </source>
</reference>
<dbReference type="InterPro" id="IPR051600">
    <property type="entry name" value="Beta-PGM-like"/>
</dbReference>
<evidence type="ECO:0000256" key="5">
    <source>
        <dbReference type="ARBA" id="ARBA00023277"/>
    </source>
</evidence>
<name>A0A343J9I3_9CLOT</name>
<dbReference type="RefSeq" id="WP_119864322.1">
    <property type="nucleotide sequence ID" value="NZ_CP016786.1"/>
</dbReference>
<dbReference type="GO" id="GO:0046872">
    <property type="term" value="F:metal ion binding"/>
    <property type="evidence" value="ECO:0007669"/>
    <property type="project" value="UniProtKB-KW"/>
</dbReference>
<keyword evidence="3" id="KW-0479">Metal-binding</keyword>
<dbReference type="Pfam" id="PF13419">
    <property type="entry name" value="HAD_2"/>
    <property type="match status" value="1"/>
</dbReference>
<keyword evidence="5" id="KW-0119">Carbohydrate metabolism</keyword>
<dbReference type="CDD" id="cd07505">
    <property type="entry name" value="HAD_BPGM-like"/>
    <property type="match status" value="1"/>
</dbReference>
<dbReference type="AlphaFoldDB" id="A0A343J9I3"/>
<dbReference type="KEGG" id="cia:BEN51_01395"/>
<keyword evidence="7" id="KW-1185">Reference proteome</keyword>
<dbReference type="InterPro" id="IPR036412">
    <property type="entry name" value="HAD-like_sf"/>
</dbReference>
<dbReference type="NCBIfam" id="TIGR01509">
    <property type="entry name" value="HAD-SF-IA-v3"/>
    <property type="match status" value="1"/>
</dbReference>
<gene>
    <name evidence="6" type="ORF">BEN51_01395</name>
</gene>
<dbReference type="Gene3D" id="3.40.50.1000">
    <property type="entry name" value="HAD superfamily/HAD-like"/>
    <property type="match status" value="1"/>
</dbReference>
<dbReference type="GO" id="GO:0016787">
    <property type="term" value="F:hydrolase activity"/>
    <property type="evidence" value="ECO:0007669"/>
    <property type="project" value="UniProtKB-KW"/>
</dbReference>
<dbReference type="InterPro" id="IPR023214">
    <property type="entry name" value="HAD_sf"/>
</dbReference>
<dbReference type="OrthoDB" id="9797743at2"/>
<evidence type="ECO:0000256" key="1">
    <source>
        <dbReference type="ARBA" id="ARBA00001946"/>
    </source>
</evidence>
<sequence>MKGVIFDFNGTMLFDSDKQEKAWRMYIKKMIGRDVSDEEFKERVHGRNNSDILEYFSGKKLTEQEIDEMGEEKEVIYRRLCLEDKENFKLVEGVEELLNYLKENNIPFTIATASGRKNVEFFFENLNLDKWFNLERVVYSDGTIKGKPNPDIYLKAAEIINMAPKDCLVFEDAKSGIIAAERAGIGKIIAIASTSEPEYFNDIKAVSKVIRDFTGFKDYI</sequence>
<evidence type="ECO:0000256" key="2">
    <source>
        <dbReference type="ARBA" id="ARBA00006171"/>
    </source>
</evidence>
<comment type="similarity">
    <text evidence="2">Belongs to the HAD-like hydrolase superfamily. CbbY/CbbZ/Gph/YieH family.</text>
</comment>
<protein>
    <submittedName>
        <fullName evidence="6">HAD family hydrolase</fullName>
    </submittedName>
</protein>
<dbReference type="InterPro" id="IPR006439">
    <property type="entry name" value="HAD-SF_hydro_IA"/>
</dbReference>
<dbReference type="InterPro" id="IPR023198">
    <property type="entry name" value="PGP-like_dom2"/>
</dbReference>
<comment type="cofactor">
    <cofactor evidence="1">
        <name>Mg(2+)</name>
        <dbReference type="ChEBI" id="CHEBI:18420"/>
    </cofactor>
</comment>
<dbReference type="SFLD" id="SFLDG01129">
    <property type="entry name" value="C1.5:_HAD__Beta-PGM__Phosphata"/>
    <property type="match status" value="1"/>
</dbReference>
<dbReference type="SFLD" id="SFLDG01135">
    <property type="entry name" value="C1.5.6:_HAD__Beta-PGM__Phospha"/>
    <property type="match status" value="1"/>
</dbReference>
<evidence type="ECO:0000256" key="4">
    <source>
        <dbReference type="ARBA" id="ARBA00022842"/>
    </source>
</evidence>